<evidence type="ECO:0000256" key="7">
    <source>
        <dbReference type="ARBA" id="ARBA00023136"/>
    </source>
</evidence>
<evidence type="ECO:0000256" key="5">
    <source>
        <dbReference type="ARBA" id="ARBA00022692"/>
    </source>
</evidence>
<dbReference type="PANTHER" id="PTHR43848">
    <property type="entry name" value="PUTRESCINE TRANSPORT SYSTEM PERMEASE PROTEIN POTI"/>
    <property type="match status" value="1"/>
</dbReference>
<evidence type="ECO:0000256" key="8">
    <source>
        <dbReference type="RuleBase" id="RU363032"/>
    </source>
</evidence>
<dbReference type="Pfam" id="PF00528">
    <property type="entry name" value="BPD_transp_1"/>
    <property type="match status" value="1"/>
</dbReference>
<evidence type="ECO:0000313" key="11">
    <source>
        <dbReference type="Proteomes" id="UP001165308"/>
    </source>
</evidence>
<evidence type="ECO:0000256" key="4">
    <source>
        <dbReference type="ARBA" id="ARBA00022475"/>
    </source>
</evidence>
<name>A0ABT0SQ06_9GAMM</name>
<keyword evidence="6 8" id="KW-1133">Transmembrane helix</keyword>
<dbReference type="PROSITE" id="PS50928">
    <property type="entry name" value="ABC_TM1"/>
    <property type="match status" value="1"/>
</dbReference>
<feature type="transmembrane region" description="Helical" evidence="8">
    <location>
        <begin position="142"/>
        <end position="161"/>
    </location>
</feature>
<comment type="similarity">
    <text evidence="2">Belongs to the binding-protein-dependent transport system permease family. CysTW subfamily.</text>
</comment>
<keyword evidence="5 8" id="KW-0812">Transmembrane</keyword>
<feature type="transmembrane region" description="Helical" evidence="8">
    <location>
        <begin position="182"/>
        <end position="202"/>
    </location>
</feature>
<feature type="transmembrane region" description="Helical" evidence="8">
    <location>
        <begin position="240"/>
        <end position="261"/>
    </location>
</feature>
<keyword evidence="11" id="KW-1185">Reference proteome</keyword>
<comment type="subcellular location">
    <subcellularLocation>
        <location evidence="1 8">Cell membrane</location>
        <topology evidence="1 8">Multi-pass membrane protein</topology>
    </subcellularLocation>
</comment>
<organism evidence="10 11">
    <name type="scientific">Halomonas llamarensis</name>
    <dbReference type="NCBI Taxonomy" id="2945104"/>
    <lineage>
        <taxon>Bacteria</taxon>
        <taxon>Pseudomonadati</taxon>
        <taxon>Pseudomonadota</taxon>
        <taxon>Gammaproteobacteria</taxon>
        <taxon>Oceanospirillales</taxon>
        <taxon>Halomonadaceae</taxon>
        <taxon>Halomonas</taxon>
    </lineage>
</organism>
<evidence type="ECO:0000256" key="6">
    <source>
        <dbReference type="ARBA" id="ARBA00022989"/>
    </source>
</evidence>
<dbReference type="Proteomes" id="UP001165308">
    <property type="component" value="Unassembled WGS sequence"/>
</dbReference>
<dbReference type="RefSeq" id="WP_250080828.1">
    <property type="nucleotide sequence ID" value="NZ_JAMJPJ010000008.1"/>
</dbReference>
<keyword evidence="7 8" id="KW-0472">Membrane</keyword>
<protein>
    <submittedName>
        <fullName evidence="10">ABC transporter permease subunit</fullName>
    </submittedName>
</protein>
<keyword evidence="4" id="KW-1003">Cell membrane</keyword>
<feature type="transmembrane region" description="Helical" evidence="8">
    <location>
        <begin position="69"/>
        <end position="88"/>
    </location>
</feature>
<evidence type="ECO:0000313" key="10">
    <source>
        <dbReference type="EMBL" id="MCL7929821.1"/>
    </source>
</evidence>
<reference evidence="10" key="1">
    <citation type="submission" date="2022-05" db="EMBL/GenBank/DDBJ databases">
        <title>Halomonas geminus sp. nov. and Halomonas llamarensis sp. nov. isolated from high-altitude salars of the Atacama Desert.</title>
        <authorList>
            <person name="Hintersatz C."/>
            <person name="Rojas L.A."/>
            <person name="Wei T.-S."/>
            <person name="Kutschke S."/>
            <person name="Lehmann F."/>
            <person name="Jain R."/>
            <person name="Pollmann K."/>
        </authorList>
    </citation>
    <scope>NUCLEOTIDE SEQUENCE</scope>
    <source>
        <strain evidence="10">ATCHA</strain>
    </source>
</reference>
<proteinExistence type="inferred from homology"/>
<dbReference type="Gene3D" id="1.10.3720.10">
    <property type="entry name" value="MetI-like"/>
    <property type="match status" value="1"/>
</dbReference>
<keyword evidence="3 8" id="KW-0813">Transport</keyword>
<dbReference type="InterPro" id="IPR051789">
    <property type="entry name" value="Bact_Polyamine_Transport"/>
</dbReference>
<feature type="transmembrane region" description="Helical" evidence="8">
    <location>
        <begin position="109"/>
        <end position="130"/>
    </location>
</feature>
<gene>
    <name evidence="10" type="ORF">M8006_07485</name>
</gene>
<evidence type="ECO:0000256" key="2">
    <source>
        <dbReference type="ARBA" id="ARBA00007069"/>
    </source>
</evidence>
<evidence type="ECO:0000256" key="1">
    <source>
        <dbReference type="ARBA" id="ARBA00004651"/>
    </source>
</evidence>
<feature type="domain" description="ABC transmembrane type-1" evidence="9">
    <location>
        <begin position="63"/>
        <end position="258"/>
    </location>
</feature>
<dbReference type="SUPFAM" id="SSF161098">
    <property type="entry name" value="MetI-like"/>
    <property type="match status" value="1"/>
</dbReference>
<dbReference type="InterPro" id="IPR035906">
    <property type="entry name" value="MetI-like_sf"/>
</dbReference>
<evidence type="ECO:0000256" key="3">
    <source>
        <dbReference type="ARBA" id="ARBA00022448"/>
    </source>
</evidence>
<feature type="transmembrane region" description="Helical" evidence="8">
    <location>
        <begin position="12"/>
        <end position="33"/>
    </location>
</feature>
<dbReference type="EMBL" id="JAMJPJ010000008">
    <property type="protein sequence ID" value="MCL7929821.1"/>
    <property type="molecule type" value="Genomic_DNA"/>
</dbReference>
<dbReference type="InterPro" id="IPR000515">
    <property type="entry name" value="MetI-like"/>
</dbReference>
<accession>A0ABT0SQ06</accession>
<evidence type="ECO:0000259" key="9">
    <source>
        <dbReference type="PROSITE" id="PS50928"/>
    </source>
</evidence>
<dbReference type="PANTHER" id="PTHR43848:SF2">
    <property type="entry name" value="PUTRESCINE TRANSPORT SYSTEM PERMEASE PROTEIN POTI"/>
    <property type="match status" value="1"/>
</dbReference>
<comment type="caution">
    <text evidence="10">The sequence shown here is derived from an EMBL/GenBank/DDBJ whole genome shotgun (WGS) entry which is preliminary data.</text>
</comment>
<sequence>MIASHRVNFSTVMLVLGLLFLYLPMVVLVVYSFNVSELVTVWAGFSPKWYGALFEDEQILSAVWTSLRVAFFSASMAVCLGTVAAFVMTRFGHFRGKTALSSMVTAPLVMPEVITGLSLLLLFVQMAQLIGWPTDRGMTTIWIAHTTFCSAYVAVVVAARLREVDRSIEEAAMDLGSPPMKTFFSVTLPVIFSALAAGWLLAFTLSLDDLVIASFVSGPGANTLPMVVFSSVRMGVSPKINALATLIILTVSLATFVAWYLMRHNENKRRVTLEADAQDTAQLRRARANQVSE</sequence>
<dbReference type="CDD" id="cd06261">
    <property type="entry name" value="TM_PBP2"/>
    <property type="match status" value="1"/>
</dbReference>